<dbReference type="Pfam" id="PF07707">
    <property type="entry name" value="BACK"/>
    <property type="match status" value="1"/>
</dbReference>
<feature type="domain" description="BACK" evidence="2">
    <location>
        <begin position="234"/>
        <end position="317"/>
    </location>
</feature>
<evidence type="ECO:0000256" key="1">
    <source>
        <dbReference type="SAM" id="MobiDB-lite"/>
    </source>
</evidence>
<keyword evidence="4" id="KW-1185">Reference proteome</keyword>
<organism evidence="3 4">
    <name type="scientific">Prorocentrum cordatum</name>
    <dbReference type="NCBI Taxonomy" id="2364126"/>
    <lineage>
        <taxon>Eukaryota</taxon>
        <taxon>Sar</taxon>
        <taxon>Alveolata</taxon>
        <taxon>Dinophyceae</taxon>
        <taxon>Prorocentrales</taxon>
        <taxon>Prorocentraceae</taxon>
        <taxon>Prorocentrum</taxon>
    </lineage>
</organism>
<dbReference type="Gene3D" id="1.25.40.420">
    <property type="match status" value="1"/>
</dbReference>
<sequence length="613" mass="67927">MALDGATKLYREIYQETSSGDLGIQVRGGPVFRCHSQVLAKTGGLVGKIRQFGRQLPRQVPEDSVRLPLDYFREKNYTTLLEDLVSITLSQPIERSALRGAVGSFLNQREDPMKPGFTTSRFVSGTTGAIKRANPFCLAERYEVDCDCERMAEMLRFSYQGVMSFFDITPSSDKERISLTDKMLKILLDAEKFSVDALYEQLLRWFSKESFKIVGERNYCNAFYALQHFEQRCTEEHSREALVNMVTNEMLAQRGPFNAVTRDARWGSLPVQFVEKILDSDALPIDSETEVLNLIERWNANANKQKEEIAILLACFRPDEETRGSLIAWVRNMGWLDGNDVMSKAPPGPAFDSIRKILQGTGQRKEPRTNHGSGAWMEQGGPGSTRAAFDESAFGRSAFGRTDDSSGGEQQQPNTFLQYKGGVAVSEGHSFRIGAQQRLVQVDALRRAGIQRMRVAFSNPGAALWDVDHEVFVGLSYGEGRYFGYIVSGTAFAGIFGMRALASAAPAPQKAVHLTGGGNKVEFDLALEVQLHRANLVVACKLQVIFGNEVLTEEFFQISYETLRTGPGLRYQVVATGLGDAELDVQLAWVGGGIEGEEEDTTVAGMLDFAEGD</sequence>
<evidence type="ECO:0000313" key="4">
    <source>
        <dbReference type="Proteomes" id="UP001189429"/>
    </source>
</evidence>
<comment type="caution">
    <text evidence="3">The sequence shown here is derived from an EMBL/GenBank/DDBJ whole genome shotgun (WGS) entry which is preliminary data.</text>
</comment>
<reference evidence="3" key="1">
    <citation type="submission" date="2023-10" db="EMBL/GenBank/DDBJ databases">
        <authorList>
            <person name="Chen Y."/>
            <person name="Shah S."/>
            <person name="Dougan E. K."/>
            <person name="Thang M."/>
            <person name="Chan C."/>
        </authorList>
    </citation>
    <scope>NUCLEOTIDE SEQUENCE [LARGE SCALE GENOMIC DNA]</scope>
</reference>
<dbReference type="Proteomes" id="UP001189429">
    <property type="component" value="Unassembled WGS sequence"/>
</dbReference>
<protein>
    <recommendedName>
        <fullName evidence="2">BACK domain-containing protein</fullName>
    </recommendedName>
</protein>
<gene>
    <name evidence="3" type="ORF">PCOR1329_LOCUS4309</name>
</gene>
<evidence type="ECO:0000313" key="3">
    <source>
        <dbReference type="EMBL" id="CAK0794246.1"/>
    </source>
</evidence>
<evidence type="ECO:0000259" key="2">
    <source>
        <dbReference type="Pfam" id="PF07707"/>
    </source>
</evidence>
<accession>A0ABN9PRM2</accession>
<dbReference type="EMBL" id="CAUYUJ010001113">
    <property type="protein sequence ID" value="CAK0794246.1"/>
    <property type="molecule type" value="Genomic_DNA"/>
</dbReference>
<proteinExistence type="predicted"/>
<name>A0ABN9PRM2_9DINO</name>
<feature type="region of interest" description="Disordered" evidence="1">
    <location>
        <begin position="361"/>
        <end position="384"/>
    </location>
</feature>
<dbReference type="InterPro" id="IPR011705">
    <property type="entry name" value="BACK"/>
</dbReference>